<dbReference type="SUPFAM" id="SSF56784">
    <property type="entry name" value="HAD-like"/>
    <property type="match status" value="1"/>
</dbReference>
<dbReference type="STRING" id="76193.A0A194QUU4"/>
<dbReference type="CDD" id="cd07522">
    <property type="entry name" value="HAD_cN-II"/>
    <property type="match status" value="1"/>
</dbReference>
<dbReference type="InterPro" id="IPR008380">
    <property type="entry name" value="HAD-SF_hydro_IG_5-nucl"/>
</dbReference>
<feature type="compositionally biased region" description="Low complexity" evidence="5">
    <location>
        <begin position="208"/>
        <end position="221"/>
    </location>
</feature>
<dbReference type="SUPFAM" id="SSF142877">
    <property type="entry name" value="EndoU-like"/>
    <property type="match status" value="1"/>
</dbReference>
<dbReference type="InterPro" id="IPR036412">
    <property type="entry name" value="HAD-like_sf"/>
</dbReference>
<feature type="signal peptide" evidence="6">
    <location>
        <begin position="1"/>
        <end position="27"/>
    </location>
</feature>
<dbReference type="CDD" id="cd21159">
    <property type="entry name" value="XendoU"/>
    <property type="match status" value="1"/>
</dbReference>
<dbReference type="AlphaFoldDB" id="A0A194QUU4"/>
<dbReference type="NCBIfam" id="TIGR02244">
    <property type="entry name" value="HAD-IG-Ncltidse"/>
    <property type="match status" value="1"/>
</dbReference>
<dbReference type="InterPro" id="IPR023214">
    <property type="entry name" value="HAD_sf"/>
</dbReference>
<feature type="domain" description="EndoU" evidence="7">
    <location>
        <begin position="259"/>
        <end position="524"/>
    </location>
</feature>
<dbReference type="Pfam" id="PF05761">
    <property type="entry name" value="5_nucleotid"/>
    <property type="match status" value="1"/>
</dbReference>
<keyword evidence="4" id="KW-0460">Magnesium</keyword>
<keyword evidence="2" id="KW-0479">Metal-binding</keyword>
<feature type="region of interest" description="Disordered" evidence="5">
    <location>
        <begin position="191"/>
        <end position="235"/>
    </location>
</feature>
<feature type="region of interest" description="Disordered" evidence="5">
    <location>
        <begin position="50"/>
        <end position="157"/>
    </location>
</feature>
<comment type="similarity">
    <text evidence="1">Belongs to the 5'(3')-deoxyribonucleotidase family.</text>
</comment>
<feature type="compositionally biased region" description="Polar residues" evidence="5">
    <location>
        <begin position="72"/>
        <end position="82"/>
    </location>
</feature>
<accession>A0A194QUU4</accession>
<keyword evidence="9" id="KW-1185">Reference proteome</keyword>
<dbReference type="PROSITE" id="PS51959">
    <property type="entry name" value="ENDOU"/>
    <property type="match status" value="1"/>
</dbReference>
<feature type="compositionally biased region" description="Low complexity" evidence="5">
    <location>
        <begin position="60"/>
        <end position="71"/>
    </location>
</feature>
<dbReference type="GO" id="GO:0008253">
    <property type="term" value="F:5'-nucleotidase activity"/>
    <property type="evidence" value="ECO:0007669"/>
    <property type="project" value="TreeGrafter"/>
</dbReference>
<evidence type="ECO:0000256" key="2">
    <source>
        <dbReference type="ARBA" id="ARBA00022723"/>
    </source>
</evidence>
<gene>
    <name evidence="8" type="ORF">RR48_06238</name>
</gene>
<proteinExistence type="inferred from homology"/>
<sequence length="976" mass="111358">MDSRVRVLFISTLLILQIGICINKVQRYNTNIDFLLHEAGGITSAPKRDYSAEFPSLKPSSTTQQQSRTTQGLNIVTGTTPKPQSPKRDYVAPQLPTTKHDQKTTSPQHNVTPSPATHSGPTVKPTLSPKRDYVAPQFPTLKPPQQNSKPTGNVKDLINFYDNFNNNNNNNARKPSYSSILQGSSVGTTVKPSITPKLPSFSSVVGGPTKQPSSPTQTTPPVHKPTVPSSGKNTPATVPVLPSTIVNNKNQGSASNIATDAELQAVSEELLKKDTNNAARYVTINYQEKTTSSSKEDKASQPLLNIASEAWNIPTIQKFLPLLDNYERDTLVNEYVTSQERTEENAFMDAIMSTSVIRHLMNFLKEKGKVPPDPAKQRDFLKQLWFGLYSRGKGKISSSGFEHVFVSELKNGEVSGLHNWIYFSKEESANRVNYLGYLKYVQLNDKGVVIKLHFNQQGVDKPVDSMFIGTSPELEIALYTLCFVTREGDDCRLKLANKDVNILTHNFRYRSKNYIGTKKLPQDVNPKGVFACNELDLSEVQVYGFDYDYTLAHYKPSLEHLLYNLGRNMLLEKYKYPAEISKLEYKPHFAVRGLHYDIEKGLLLKLDSFLQIQFGAVYRGLTPVSTEEVLKIYKNRIIPIAYVEGDNRAHKENRAKMVHLADLFSVPEMGLLCNVAEYFIRNHIDYHPEILFLDVKNSVQSCHPIMHKIVAQNVDEYIRPNSDLKKYFQLLRDHDKKLFLVTNSPYHFVNAGMEMLVGSDWRDYFDVVIVNANKPKFFTEVSRPIRVFDKNANTHIWEKVTSLEKGIIYYEGTVKQLQELTGWCGHQVLYFGDHPYSDLADVTLEHGWRTGAIINELTHEIKTLNTQTFKENANWLQMLTQIIEDHQDHKEPEAVEVIAQWMAERDQLRNDTKSVFNKQFGSVFRTYHNPTYFSRRLFRFADIYTSNIRNLLNYSLTHTFYPRRGVMPHEYGSYFV</sequence>
<evidence type="ECO:0000256" key="5">
    <source>
        <dbReference type="SAM" id="MobiDB-lite"/>
    </source>
</evidence>
<evidence type="ECO:0000256" key="4">
    <source>
        <dbReference type="ARBA" id="ARBA00022842"/>
    </source>
</evidence>
<dbReference type="InterPro" id="IPR018998">
    <property type="entry name" value="EndoU_C"/>
</dbReference>
<feature type="compositionally biased region" description="Polar residues" evidence="5">
    <location>
        <begin position="104"/>
        <end position="120"/>
    </location>
</feature>
<evidence type="ECO:0000256" key="3">
    <source>
        <dbReference type="ARBA" id="ARBA00022801"/>
    </source>
</evidence>
<dbReference type="InterPro" id="IPR037227">
    <property type="entry name" value="EndoU-like"/>
</dbReference>
<dbReference type="GO" id="GO:0046872">
    <property type="term" value="F:metal ion binding"/>
    <property type="evidence" value="ECO:0007669"/>
    <property type="project" value="UniProtKB-KW"/>
</dbReference>
<name>A0A194QUU4_PAPMA</name>
<reference evidence="8 9" key="1">
    <citation type="journal article" date="2015" name="Nat. Commun.">
        <title>Outbred genome sequencing and CRISPR/Cas9 gene editing in butterflies.</title>
        <authorList>
            <person name="Li X."/>
            <person name="Fan D."/>
            <person name="Zhang W."/>
            <person name="Liu G."/>
            <person name="Zhang L."/>
            <person name="Zhao L."/>
            <person name="Fang X."/>
            <person name="Chen L."/>
            <person name="Dong Y."/>
            <person name="Chen Y."/>
            <person name="Ding Y."/>
            <person name="Zhao R."/>
            <person name="Feng M."/>
            <person name="Zhu Y."/>
            <person name="Feng Y."/>
            <person name="Jiang X."/>
            <person name="Zhu D."/>
            <person name="Xiang H."/>
            <person name="Feng X."/>
            <person name="Li S."/>
            <person name="Wang J."/>
            <person name="Zhang G."/>
            <person name="Kronforst M.R."/>
            <person name="Wang W."/>
        </authorList>
    </citation>
    <scope>NUCLEOTIDE SEQUENCE [LARGE SCALE GENOMIC DNA]</scope>
    <source>
        <strain evidence="8">Ya'a_city_454_Pm</strain>
        <tissue evidence="8">Whole body</tissue>
    </source>
</reference>
<evidence type="ECO:0000313" key="9">
    <source>
        <dbReference type="Proteomes" id="UP000053240"/>
    </source>
</evidence>
<organism evidence="8 9">
    <name type="scientific">Papilio machaon</name>
    <name type="common">Old World swallowtail butterfly</name>
    <dbReference type="NCBI Taxonomy" id="76193"/>
    <lineage>
        <taxon>Eukaryota</taxon>
        <taxon>Metazoa</taxon>
        <taxon>Ecdysozoa</taxon>
        <taxon>Arthropoda</taxon>
        <taxon>Hexapoda</taxon>
        <taxon>Insecta</taxon>
        <taxon>Pterygota</taxon>
        <taxon>Neoptera</taxon>
        <taxon>Endopterygota</taxon>
        <taxon>Lepidoptera</taxon>
        <taxon>Glossata</taxon>
        <taxon>Ditrysia</taxon>
        <taxon>Papilionoidea</taxon>
        <taxon>Papilionidae</taxon>
        <taxon>Papilioninae</taxon>
        <taxon>Papilio</taxon>
    </lineage>
</organism>
<dbReference type="GO" id="GO:0004521">
    <property type="term" value="F:RNA endonuclease activity"/>
    <property type="evidence" value="ECO:0007669"/>
    <property type="project" value="InterPro"/>
</dbReference>
<evidence type="ECO:0000256" key="6">
    <source>
        <dbReference type="SAM" id="SignalP"/>
    </source>
</evidence>
<protein>
    <submittedName>
        <fullName evidence="8">5'-nucleotidase domain-containing protein 3</fullName>
    </submittedName>
</protein>
<keyword evidence="6" id="KW-0732">Signal</keyword>
<evidence type="ECO:0000313" key="8">
    <source>
        <dbReference type="EMBL" id="KPJ08750.1"/>
    </source>
</evidence>
<dbReference type="Gene3D" id="3.40.50.1000">
    <property type="entry name" value="HAD superfamily/HAD-like"/>
    <property type="match status" value="1"/>
</dbReference>
<dbReference type="InParanoid" id="A0A194QUU4"/>
<dbReference type="Proteomes" id="UP000053240">
    <property type="component" value="Unassembled WGS sequence"/>
</dbReference>
<feature type="chain" id="PRO_5008264646" evidence="6">
    <location>
        <begin position="28"/>
        <end position="976"/>
    </location>
</feature>
<dbReference type="PANTHER" id="PTHR12103:SF12">
    <property type="entry name" value="FI20020P1"/>
    <property type="match status" value="1"/>
</dbReference>
<evidence type="ECO:0000259" key="7">
    <source>
        <dbReference type="PROSITE" id="PS51959"/>
    </source>
</evidence>
<dbReference type="Pfam" id="PF09412">
    <property type="entry name" value="XendoU"/>
    <property type="match status" value="1"/>
</dbReference>
<evidence type="ECO:0000256" key="1">
    <source>
        <dbReference type="ARBA" id="ARBA00009589"/>
    </source>
</evidence>
<keyword evidence="3" id="KW-0378">Hydrolase</keyword>
<dbReference type="EMBL" id="KQ461150">
    <property type="protein sequence ID" value="KPJ08750.1"/>
    <property type="molecule type" value="Genomic_DNA"/>
</dbReference>
<dbReference type="PANTHER" id="PTHR12103">
    <property type="entry name" value="5'-NUCLEOTIDASE DOMAIN-CONTAINING"/>
    <property type="match status" value="1"/>
</dbReference>